<dbReference type="AlphaFoldDB" id="A0A9X2KGD4"/>
<feature type="domain" description="Choline/carnitine acyltransferase" evidence="5">
    <location>
        <begin position="2"/>
        <end position="371"/>
    </location>
</feature>
<reference evidence="6" key="1">
    <citation type="submission" date="2022-06" db="EMBL/GenBank/DDBJ databases">
        <title>Rothia sp. isolated from sandalwood seedling.</title>
        <authorList>
            <person name="Tuikhar N."/>
            <person name="Kirdat K."/>
            <person name="Thorat V."/>
            <person name="Swetha P."/>
            <person name="Padma S."/>
            <person name="Sundararaj R."/>
            <person name="Yadav A."/>
        </authorList>
    </citation>
    <scope>NUCLEOTIDE SEQUENCE</scope>
    <source>
        <strain evidence="6">AR01</strain>
    </source>
</reference>
<evidence type="ECO:0000256" key="3">
    <source>
        <dbReference type="ARBA" id="ARBA00023315"/>
    </source>
</evidence>
<sequence length="388" mass="42387">MERLLADPHNAATYRRLADLLFVAGLAEETADDAEHLRAFAFDAGRAWARKPLSYEIGLADEWACVHVEHSIIDGATLLEAVRRMQEADPEAPSERPAEPAAQPPAGPSAAAVTAADVDAGPPAPDASDGARQEDGSDPVRSEESPAPAELTWRLAPEVLTALRGPLEDYRRRAARLRVALVRVPRVPEERLPFPMSADGLQQLIMTVAQLLTYGRVRSVYESVDTRAFQAGRTECLRPVTPEAIAFARSLLAGRAERDGLAEALAAHRDWVKACKTGRGVDRHLTGLEEAARRLDIEDAFFADESLARLRADFLSTTSLGTADRIVRYAFAPSLPHGFGVSYTRYPESFEYCLAYDAEEAERPRLFRSNLAEAAGLLARFIAAVAPY</sequence>
<dbReference type="Gene3D" id="3.30.559.70">
    <property type="entry name" value="Choline/Carnitine o-acyltransferase, domain 2"/>
    <property type="match status" value="1"/>
</dbReference>
<evidence type="ECO:0000256" key="2">
    <source>
        <dbReference type="ARBA" id="ARBA00022679"/>
    </source>
</evidence>
<comment type="similarity">
    <text evidence="1">Belongs to the carnitine/choline acetyltransferase family.</text>
</comment>
<evidence type="ECO:0000256" key="1">
    <source>
        <dbReference type="ARBA" id="ARBA00005232"/>
    </source>
</evidence>
<name>A0A9X2KGD4_9MICC</name>
<dbReference type="InterPro" id="IPR023213">
    <property type="entry name" value="CAT-like_dom_sf"/>
</dbReference>
<protein>
    <submittedName>
        <fullName evidence="6">Choline/carnitine O-acyltransferase</fullName>
    </submittedName>
</protein>
<feature type="compositionally biased region" description="Basic and acidic residues" evidence="4">
    <location>
        <begin position="129"/>
        <end position="144"/>
    </location>
</feature>
<keyword evidence="7" id="KW-1185">Reference proteome</keyword>
<dbReference type="Gene3D" id="3.30.559.10">
    <property type="entry name" value="Chloramphenicol acetyltransferase-like domain"/>
    <property type="match status" value="1"/>
</dbReference>
<organism evidence="6 7">
    <name type="scientific">Rothia santali</name>
    <dbReference type="NCBI Taxonomy" id="2949643"/>
    <lineage>
        <taxon>Bacteria</taxon>
        <taxon>Bacillati</taxon>
        <taxon>Actinomycetota</taxon>
        <taxon>Actinomycetes</taxon>
        <taxon>Micrococcales</taxon>
        <taxon>Micrococcaceae</taxon>
        <taxon>Rothia</taxon>
    </lineage>
</organism>
<proteinExistence type="inferred from homology"/>
<feature type="compositionally biased region" description="Low complexity" evidence="4">
    <location>
        <begin position="108"/>
        <end position="128"/>
    </location>
</feature>
<keyword evidence="2" id="KW-0808">Transferase</keyword>
<evidence type="ECO:0000256" key="4">
    <source>
        <dbReference type="SAM" id="MobiDB-lite"/>
    </source>
</evidence>
<dbReference type="PANTHER" id="PTHR22589">
    <property type="entry name" value="CARNITINE O-ACYLTRANSFERASE"/>
    <property type="match status" value="1"/>
</dbReference>
<feature type="compositionally biased region" description="Basic and acidic residues" evidence="4">
    <location>
        <begin position="85"/>
        <end position="98"/>
    </location>
</feature>
<gene>
    <name evidence="6" type="ORF">NBM05_01450</name>
</gene>
<dbReference type="GO" id="GO:0016746">
    <property type="term" value="F:acyltransferase activity"/>
    <property type="evidence" value="ECO:0007669"/>
    <property type="project" value="UniProtKB-KW"/>
</dbReference>
<dbReference type="InterPro" id="IPR039551">
    <property type="entry name" value="Cho/carn_acyl_trans"/>
</dbReference>
<accession>A0A9X2KGD4</accession>
<dbReference type="InterPro" id="IPR000542">
    <property type="entry name" value="Carn_acyl_trans"/>
</dbReference>
<dbReference type="PANTHER" id="PTHR22589:SF67">
    <property type="entry name" value="PEROXISOMAL CARNITINE O-OCTANOYLTRANSFERASE"/>
    <property type="match status" value="1"/>
</dbReference>
<dbReference type="Proteomes" id="UP001139502">
    <property type="component" value="Unassembled WGS sequence"/>
</dbReference>
<dbReference type="Pfam" id="PF00755">
    <property type="entry name" value="Carn_acyltransf"/>
    <property type="match status" value="1"/>
</dbReference>
<keyword evidence="3" id="KW-0012">Acyltransferase</keyword>
<dbReference type="EMBL" id="JANAFB010000002">
    <property type="protein sequence ID" value="MCP3424732.1"/>
    <property type="molecule type" value="Genomic_DNA"/>
</dbReference>
<evidence type="ECO:0000313" key="7">
    <source>
        <dbReference type="Proteomes" id="UP001139502"/>
    </source>
</evidence>
<evidence type="ECO:0000313" key="6">
    <source>
        <dbReference type="EMBL" id="MCP3424732.1"/>
    </source>
</evidence>
<evidence type="ECO:0000259" key="5">
    <source>
        <dbReference type="Pfam" id="PF00755"/>
    </source>
</evidence>
<dbReference type="InterPro" id="IPR042231">
    <property type="entry name" value="Cho/carn_acyl_trans_2"/>
</dbReference>
<feature type="region of interest" description="Disordered" evidence="4">
    <location>
        <begin position="85"/>
        <end position="150"/>
    </location>
</feature>
<comment type="caution">
    <text evidence="6">The sequence shown here is derived from an EMBL/GenBank/DDBJ whole genome shotgun (WGS) entry which is preliminary data.</text>
</comment>
<dbReference type="SUPFAM" id="SSF52777">
    <property type="entry name" value="CoA-dependent acyltransferases"/>
    <property type="match status" value="1"/>
</dbReference>